<evidence type="ECO:0000256" key="3">
    <source>
        <dbReference type="ARBA" id="ARBA00023163"/>
    </source>
</evidence>
<keyword evidence="3" id="KW-0804">Transcription</keyword>
<accession>A0A553JSR5</accession>
<dbReference type="PANTHER" id="PTHR33164">
    <property type="entry name" value="TRANSCRIPTIONAL REGULATOR, MARR FAMILY"/>
    <property type="match status" value="1"/>
</dbReference>
<name>A0A553JSR5_SHEHA</name>
<dbReference type="InterPro" id="IPR039422">
    <property type="entry name" value="MarR/SlyA-like"/>
</dbReference>
<dbReference type="InterPro" id="IPR000835">
    <property type="entry name" value="HTH_MarR-typ"/>
</dbReference>
<keyword evidence="1" id="KW-0805">Transcription regulation</keyword>
<dbReference type="InterPro" id="IPR023187">
    <property type="entry name" value="Tscrpt_reg_MarR-type_CS"/>
</dbReference>
<evidence type="ECO:0000256" key="1">
    <source>
        <dbReference type="ARBA" id="ARBA00023015"/>
    </source>
</evidence>
<dbReference type="AlphaFoldDB" id="A0A553JSR5"/>
<dbReference type="SMART" id="SM00347">
    <property type="entry name" value="HTH_MARR"/>
    <property type="match status" value="1"/>
</dbReference>
<dbReference type="InterPro" id="IPR036390">
    <property type="entry name" value="WH_DNA-bd_sf"/>
</dbReference>
<evidence type="ECO:0000259" key="4">
    <source>
        <dbReference type="PROSITE" id="PS50995"/>
    </source>
</evidence>
<dbReference type="GO" id="GO:0003700">
    <property type="term" value="F:DNA-binding transcription factor activity"/>
    <property type="evidence" value="ECO:0007669"/>
    <property type="project" value="InterPro"/>
</dbReference>
<dbReference type="OrthoDB" id="5327581at2"/>
<feature type="domain" description="HTH marR-type" evidence="4">
    <location>
        <begin position="9"/>
        <end position="144"/>
    </location>
</feature>
<evidence type="ECO:0000313" key="6">
    <source>
        <dbReference type="Proteomes" id="UP000318126"/>
    </source>
</evidence>
<dbReference type="PRINTS" id="PR00598">
    <property type="entry name" value="HTHMARR"/>
</dbReference>
<evidence type="ECO:0000313" key="5">
    <source>
        <dbReference type="EMBL" id="TRY15497.1"/>
    </source>
</evidence>
<reference evidence="6" key="1">
    <citation type="submission" date="2019-07" db="EMBL/GenBank/DDBJ databases">
        <title>Shewanella sp. YLB-08 draft genomic sequence.</title>
        <authorList>
            <person name="Yu L."/>
        </authorList>
    </citation>
    <scope>NUCLEOTIDE SEQUENCE [LARGE SCALE GENOMIC DNA]</scope>
    <source>
        <strain evidence="6">JCM 20706</strain>
    </source>
</reference>
<keyword evidence="2" id="KW-0238">DNA-binding</keyword>
<gene>
    <name evidence="5" type="ORF">FN961_05420</name>
</gene>
<dbReference type="Gene3D" id="1.10.10.10">
    <property type="entry name" value="Winged helix-like DNA-binding domain superfamily/Winged helix DNA-binding domain"/>
    <property type="match status" value="1"/>
</dbReference>
<dbReference type="EMBL" id="VKGK01000004">
    <property type="protein sequence ID" value="TRY15497.1"/>
    <property type="molecule type" value="Genomic_DNA"/>
</dbReference>
<dbReference type="GO" id="GO:0006950">
    <property type="term" value="P:response to stress"/>
    <property type="evidence" value="ECO:0007669"/>
    <property type="project" value="TreeGrafter"/>
</dbReference>
<evidence type="ECO:0000256" key="2">
    <source>
        <dbReference type="ARBA" id="ARBA00023125"/>
    </source>
</evidence>
<dbReference type="PANTHER" id="PTHR33164:SF64">
    <property type="entry name" value="TRANSCRIPTIONAL REGULATOR SLYA"/>
    <property type="match status" value="1"/>
</dbReference>
<dbReference type="InterPro" id="IPR036388">
    <property type="entry name" value="WH-like_DNA-bd_sf"/>
</dbReference>
<dbReference type="PROSITE" id="PS01117">
    <property type="entry name" value="HTH_MARR_1"/>
    <property type="match status" value="1"/>
</dbReference>
<comment type="caution">
    <text evidence="5">The sequence shown here is derived from an EMBL/GenBank/DDBJ whole genome shotgun (WGS) entry which is preliminary data.</text>
</comment>
<dbReference type="PROSITE" id="PS50995">
    <property type="entry name" value="HTH_MARR_2"/>
    <property type="match status" value="1"/>
</dbReference>
<proteinExistence type="predicted"/>
<dbReference type="GO" id="GO:0003677">
    <property type="term" value="F:DNA binding"/>
    <property type="evidence" value="ECO:0007669"/>
    <property type="project" value="UniProtKB-KW"/>
</dbReference>
<sequence>MSPTASNLKSELAKLLVQNERLLDKKLESALQQRKKTLGNVQWRILTNLIEANEGLSMKDLSQLTHTNDSTLTKVVDKLVNDSLVYRRPHPKDRRKILIISSSKGKALHAKLESDVNQCYEQMFEPLSAVQMKSLQSILQTLNSKNSLTL</sequence>
<protein>
    <submittedName>
        <fullName evidence="5">MarR family transcriptional regulator</fullName>
    </submittedName>
</protein>
<dbReference type="Pfam" id="PF01047">
    <property type="entry name" value="MarR"/>
    <property type="match status" value="1"/>
</dbReference>
<dbReference type="RefSeq" id="WP_143563535.1">
    <property type="nucleotide sequence ID" value="NZ_BMPL01000009.1"/>
</dbReference>
<dbReference type="Proteomes" id="UP000318126">
    <property type="component" value="Unassembled WGS sequence"/>
</dbReference>
<dbReference type="SUPFAM" id="SSF46785">
    <property type="entry name" value="Winged helix' DNA-binding domain"/>
    <property type="match status" value="1"/>
</dbReference>
<organism evidence="5 6">
    <name type="scientific">Shewanella hanedai</name>
    <name type="common">Alteromonas hanedai</name>
    <dbReference type="NCBI Taxonomy" id="25"/>
    <lineage>
        <taxon>Bacteria</taxon>
        <taxon>Pseudomonadati</taxon>
        <taxon>Pseudomonadota</taxon>
        <taxon>Gammaproteobacteria</taxon>
        <taxon>Alteromonadales</taxon>
        <taxon>Shewanellaceae</taxon>
        <taxon>Shewanella</taxon>
    </lineage>
</organism>
<keyword evidence="6" id="KW-1185">Reference proteome</keyword>